<comment type="caution">
    <text evidence="1">The sequence shown here is derived from an EMBL/GenBank/DDBJ whole genome shotgun (WGS) entry which is preliminary data.</text>
</comment>
<dbReference type="AlphaFoldDB" id="A0AAV6XUF0"/>
<keyword evidence="2" id="KW-1185">Reference proteome</keyword>
<accession>A0AAV6XUF0</accession>
<name>A0AAV6XUF0_9LAMI</name>
<proteinExistence type="predicted"/>
<organism evidence="1 2">
    <name type="scientific">Buddleja alternifolia</name>
    <dbReference type="NCBI Taxonomy" id="168488"/>
    <lineage>
        <taxon>Eukaryota</taxon>
        <taxon>Viridiplantae</taxon>
        <taxon>Streptophyta</taxon>
        <taxon>Embryophyta</taxon>
        <taxon>Tracheophyta</taxon>
        <taxon>Spermatophyta</taxon>
        <taxon>Magnoliopsida</taxon>
        <taxon>eudicotyledons</taxon>
        <taxon>Gunneridae</taxon>
        <taxon>Pentapetalae</taxon>
        <taxon>asterids</taxon>
        <taxon>lamiids</taxon>
        <taxon>Lamiales</taxon>
        <taxon>Scrophulariaceae</taxon>
        <taxon>Buddlejeae</taxon>
        <taxon>Buddleja</taxon>
    </lineage>
</organism>
<dbReference type="EMBL" id="WHWC01000003">
    <property type="protein sequence ID" value="KAG8385873.1"/>
    <property type="molecule type" value="Genomic_DNA"/>
</dbReference>
<reference evidence="1" key="1">
    <citation type="submission" date="2019-10" db="EMBL/GenBank/DDBJ databases">
        <authorList>
            <person name="Zhang R."/>
            <person name="Pan Y."/>
            <person name="Wang J."/>
            <person name="Ma R."/>
            <person name="Yu S."/>
        </authorList>
    </citation>
    <scope>NUCLEOTIDE SEQUENCE</scope>
    <source>
        <strain evidence="1">LA-IB0</strain>
        <tissue evidence="1">Leaf</tissue>
    </source>
</reference>
<protein>
    <submittedName>
        <fullName evidence="1">Uncharacterized protein</fullName>
    </submittedName>
</protein>
<evidence type="ECO:0000313" key="1">
    <source>
        <dbReference type="EMBL" id="KAG8385873.1"/>
    </source>
</evidence>
<evidence type="ECO:0000313" key="2">
    <source>
        <dbReference type="Proteomes" id="UP000826271"/>
    </source>
</evidence>
<dbReference type="Proteomes" id="UP000826271">
    <property type="component" value="Unassembled WGS sequence"/>
</dbReference>
<gene>
    <name evidence="1" type="ORF">BUALT_Bualt03G0090400</name>
</gene>
<sequence length="146" mass="15929">MAEKFLNGGNETGDNYGTQGWFSVFLLLQEGQENPLRISPNRTDALRYFPRGGHVVGHVRKVMVGVHVTTGRSGGPCYDENVIPPRTCCGPCSQGYGEGPCYDGYGVPPPPQPCYDGYYGQGSRSCRASRCDYYLSDDNPQGCSIM</sequence>